<proteinExistence type="inferred from homology"/>
<keyword evidence="8" id="KW-1133">Transmembrane helix</keyword>
<evidence type="ECO:0000256" key="7">
    <source>
        <dbReference type="ARBA" id="ARBA00022927"/>
    </source>
</evidence>
<reference evidence="13 14" key="1">
    <citation type="submission" date="2018-06" db="EMBL/GenBank/DDBJ databases">
        <authorList>
            <consortium name="Pathogen Informatics"/>
            <person name="Doyle S."/>
        </authorList>
    </citation>
    <scope>NUCLEOTIDE SEQUENCE [LARGE SCALE GENOMIC DNA]</scope>
    <source>
        <strain evidence="13 14">NCTC11967</strain>
    </source>
</reference>
<evidence type="ECO:0000313" key="14">
    <source>
        <dbReference type="Proteomes" id="UP000251313"/>
    </source>
</evidence>
<evidence type="ECO:0000259" key="12">
    <source>
        <dbReference type="Pfam" id="PF21687"/>
    </source>
</evidence>
<dbReference type="GO" id="GO:0005886">
    <property type="term" value="C:plasma membrane"/>
    <property type="evidence" value="ECO:0007669"/>
    <property type="project" value="UniProtKB-SubCell"/>
</dbReference>
<dbReference type="PIRSF" id="PIRSF002786">
    <property type="entry name" value="XcpX"/>
    <property type="match status" value="1"/>
</dbReference>
<accession>A0AB38FZ98</accession>
<comment type="caution">
    <text evidence="13">The sequence shown here is derived from an EMBL/GenBank/DDBJ whole genome shotgun (WGS) entry which is preliminary data.</text>
</comment>
<dbReference type="AlphaFoldDB" id="A0AB38FZ98"/>
<dbReference type="InterPro" id="IPR049031">
    <property type="entry name" value="T2SSK_SAM-like_1st"/>
</dbReference>
<organism evidence="13 14">
    <name type="scientific">Yokenella regensburgei</name>
    <dbReference type="NCBI Taxonomy" id="158877"/>
    <lineage>
        <taxon>Bacteria</taxon>
        <taxon>Pseudomonadati</taxon>
        <taxon>Pseudomonadota</taxon>
        <taxon>Gammaproteobacteria</taxon>
        <taxon>Enterobacterales</taxon>
        <taxon>Enterobacteriaceae</taxon>
        <taxon>Yokenella</taxon>
    </lineage>
</organism>
<evidence type="ECO:0000259" key="11">
    <source>
        <dbReference type="Pfam" id="PF03934"/>
    </source>
</evidence>
<name>A0AB38FZ98_9ENTR</name>
<dbReference type="PANTHER" id="PTHR38831">
    <property type="entry name" value="TYPE II SECRETION SYSTEM PROTEIN K"/>
    <property type="match status" value="1"/>
</dbReference>
<gene>
    <name evidence="13" type="ORF">NCTC11967_03597</name>
</gene>
<dbReference type="RefSeq" id="WP_038253967.1">
    <property type="nucleotide sequence ID" value="NZ_UAVL01000018.1"/>
</dbReference>
<dbReference type="InterPro" id="IPR049179">
    <property type="entry name" value="T2SSK_SAM-like_2nd"/>
</dbReference>
<keyword evidence="7" id="KW-0653">Protein transport</keyword>
<evidence type="ECO:0000256" key="3">
    <source>
        <dbReference type="ARBA" id="ARBA00022448"/>
    </source>
</evidence>
<evidence type="ECO:0000256" key="8">
    <source>
        <dbReference type="ARBA" id="ARBA00022989"/>
    </source>
</evidence>
<dbReference type="SUPFAM" id="SSF54523">
    <property type="entry name" value="Pili subunits"/>
    <property type="match status" value="1"/>
</dbReference>
<keyword evidence="5 10" id="KW-0997">Cell inner membrane</keyword>
<dbReference type="SUPFAM" id="SSF158544">
    <property type="entry name" value="GspK insert domain-like"/>
    <property type="match status" value="2"/>
</dbReference>
<dbReference type="Gene3D" id="1.10.40.60">
    <property type="entry name" value="EpsJ-like"/>
    <property type="match status" value="2"/>
</dbReference>
<dbReference type="Proteomes" id="UP000251313">
    <property type="component" value="Unassembled WGS sequence"/>
</dbReference>
<evidence type="ECO:0000256" key="6">
    <source>
        <dbReference type="ARBA" id="ARBA00022692"/>
    </source>
</evidence>
<comment type="subcellular location">
    <subcellularLocation>
        <location evidence="1 10">Cell inner membrane</location>
    </subcellularLocation>
</comment>
<keyword evidence="9 10" id="KW-0472">Membrane</keyword>
<dbReference type="Pfam" id="PF21687">
    <property type="entry name" value="T2SSK_1st"/>
    <property type="match status" value="1"/>
</dbReference>
<feature type="domain" description="T2SS protein K second SAM-like" evidence="11">
    <location>
        <begin position="213"/>
        <end position="264"/>
    </location>
</feature>
<evidence type="ECO:0000256" key="9">
    <source>
        <dbReference type="ARBA" id="ARBA00023136"/>
    </source>
</evidence>
<comment type="similarity">
    <text evidence="2 10">Belongs to the GSP K family.</text>
</comment>
<evidence type="ECO:0000256" key="10">
    <source>
        <dbReference type="PIRNR" id="PIRNR002786"/>
    </source>
</evidence>
<dbReference type="GO" id="GO:0009306">
    <property type="term" value="P:protein secretion"/>
    <property type="evidence" value="ECO:0007669"/>
    <property type="project" value="InterPro"/>
</dbReference>
<keyword evidence="4 10" id="KW-1003">Cell membrane</keyword>
<dbReference type="Pfam" id="PF03934">
    <property type="entry name" value="T2SSK"/>
    <property type="match status" value="1"/>
</dbReference>
<keyword evidence="3 10" id="KW-0813">Transport</keyword>
<evidence type="ECO:0000256" key="5">
    <source>
        <dbReference type="ARBA" id="ARBA00022519"/>
    </source>
</evidence>
<dbReference type="Gene3D" id="3.30.1300.30">
    <property type="entry name" value="GSPII I/J protein-like"/>
    <property type="match status" value="1"/>
</dbReference>
<protein>
    <recommendedName>
        <fullName evidence="10">Type II secretion system protein K</fullName>
    </recommendedName>
</protein>
<dbReference type="EMBL" id="UAVL01000018">
    <property type="protein sequence ID" value="SQA64495.1"/>
    <property type="molecule type" value="Genomic_DNA"/>
</dbReference>
<evidence type="ECO:0000313" key="13">
    <source>
        <dbReference type="EMBL" id="SQA64495.1"/>
    </source>
</evidence>
<keyword evidence="6" id="KW-0812">Transmembrane</keyword>
<dbReference type="PANTHER" id="PTHR38831:SF1">
    <property type="entry name" value="TYPE II SECRETION SYSTEM PROTEIN K-RELATED"/>
    <property type="match status" value="1"/>
</dbReference>
<dbReference type="NCBIfam" id="NF037980">
    <property type="entry name" value="T2SS_GspK"/>
    <property type="match status" value="1"/>
</dbReference>
<dbReference type="InterPro" id="IPR045584">
    <property type="entry name" value="Pilin-like"/>
</dbReference>
<evidence type="ECO:0000256" key="4">
    <source>
        <dbReference type="ARBA" id="ARBA00022475"/>
    </source>
</evidence>
<evidence type="ECO:0000256" key="2">
    <source>
        <dbReference type="ARBA" id="ARBA00007246"/>
    </source>
</evidence>
<sequence>MKQRGMVLLVILLLLGLMAGLAADMATRFHTSLRRTGQIETALQQRWDFRIAEDQALRILLQDLKNNPQLNSRDQLWAQPHTLALKDGATVIWQLHSAQDCFNLNALAHSPLQPLEEPPYSVAVFLALLEQSGVSALDANALTAAIADYIDSDNNVRRDGAEDDSYSDKPLRYVANQPFFDVSELRAIKGMTPRLYQTLSPWLCALGSSTLQIHVNTLSAVQTPLLAALFLNKQNTGNVRSLLSQTPENGWISPKQLLNAAAQAWPADKDILSKSATGLSATSDFYTLTLRLQHEGRTTLQRSSIYYQRKDSQLSVYARTAAPDSH</sequence>
<dbReference type="InterPro" id="IPR005628">
    <property type="entry name" value="GspK"/>
</dbReference>
<dbReference type="InterPro" id="IPR038072">
    <property type="entry name" value="GspK_central_sf"/>
</dbReference>
<evidence type="ECO:0000256" key="1">
    <source>
        <dbReference type="ARBA" id="ARBA00004533"/>
    </source>
</evidence>
<feature type="domain" description="T2SS protein K first SAM-like" evidence="12">
    <location>
        <begin position="101"/>
        <end position="206"/>
    </location>
</feature>